<accession>A0A1I6G2G0</accession>
<feature type="transmembrane region" description="Helical" evidence="1">
    <location>
        <begin position="12"/>
        <end position="32"/>
    </location>
</feature>
<dbReference type="OrthoDB" id="247846at2157"/>
<keyword evidence="1" id="KW-0812">Transmembrane</keyword>
<dbReference type="InterPro" id="IPR055686">
    <property type="entry name" value="DUF7262"/>
</dbReference>
<protein>
    <submittedName>
        <fullName evidence="2">Uncharacterized protein</fullName>
    </submittedName>
</protein>
<evidence type="ECO:0000256" key="1">
    <source>
        <dbReference type="SAM" id="Phobius"/>
    </source>
</evidence>
<sequence length="135" mass="14054">MAEDRGQLATPMVEVTVGIFLVLAVSLGFALVPVETAETATLDRTAGDALSVLAAEPPEGSGPNRLAVACRSASAFDTEADAIDRRLGAVLPTPLSYRLTTVHGDVGTPRPSGVPTGRASLTTDDCTVTLWVWYV</sequence>
<evidence type="ECO:0000313" key="3">
    <source>
        <dbReference type="Proteomes" id="UP000243250"/>
    </source>
</evidence>
<organism evidence="2 3">
    <name type="scientific">Halogeometricum limi</name>
    <dbReference type="NCBI Taxonomy" id="555875"/>
    <lineage>
        <taxon>Archaea</taxon>
        <taxon>Methanobacteriati</taxon>
        <taxon>Methanobacteriota</taxon>
        <taxon>Stenosarchaea group</taxon>
        <taxon>Halobacteria</taxon>
        <taxon>Halobacteriales</taxon>
        <taxon>Haloferacaceae</taxon>
        <taxon>Halogeometricum</taxon>
    </lineage>
</organism>
<dbReference type="STRING" id="555875.SAMN04488124_0765"/>
<dbReference type="EMBL" id="FOYS01000001">
    <property type="protein sequence ID" value="SFR36403.1"/>
    <property type="molecule type" value="Genomic_DNA"/>
</dbReference>
<dbReference type="Pfam" id="PF23923">
    <property type="entry name" value="DUF7262"/>
    <property type="match status" value="1"/>
</dbReference>
<keyword evidence="3" id="KW-1185">Reference proteome</keyword>
<gene>
    <name evidence="2" type="ORF">SAMN04488124_0765</name>
</gene>
<reference evidence="3" key="1">
    <citation type="submission" date="2016-10" db="EMBL/GenBank/DDBJ databases">
        <authorList>
            <person name="Varghese N."/>
            <person name="Submissions S."/>
        </authorList>
    </citation>
    <scope>NUCLEOTIDE SEQUENCE [LARGE SCALE GENOMIC DNA]</scope>
    <source>
        <strain evidence="3">CGMCC 1.8711</strain>
    </source>
</reference>
<dbReference type="Proteomes" id="UP000243250">
    <property type="component" value="Unassembled WGS sequence"/>
</dbReference>
<dbReference type="RefSeq" id="WP_089876882.1">
    <property type="nucleotide sequence ID" value="NZ_FOYS01000001.1"/>
</dbReference>
<evidence type="ECO:0000313" key="2">
    <source>
        <dbReference type="EMBL" id="SFR36403.1"/>
    </source>
</evidence>
<keyword evidence="1" id="KW-0472">Membrane</keyword>
<proteinExistence type="predicted"/>
<keyword evidence="1" id="KW-1133">Transmembrane helix</keyword>
<name>A0A1I6G2G0_9EURY</name>
<dbReference type="AlphaFoldDB" id="A0A1I6G2G0"/>